<protein>
    <submittedName>
        <fullName evidence="1">Uncharacterized protein</fullName>
    </submittedName>
</protein>
<name>A0ABV3STW0_9ACTN</name>
<evidence type="ECO:0000313" key="2">
    <source>
        <dbReference type="Proteomes" id="UP001556631"/>
    </source>
</evidence>
<dbReference type="Proteomes" id="UP001556631">
    <property type="component" value="Unassembled WGS sequence"/>
</dbReference>
<comment type="caution">
    <text evidence="1">The sequence shown here is derived from an EMBL/GenBank/DDBJ whole genome shotgun (WGS) entry which is preliminary data.</text>
</comment>
<keyword evidence="2" id="KW-1185">Reference proteome</keyword>
<dbReference type="EMBL" id="JBFPJR010000003">
    <property type="protein sequence ID" value="MEX0426380.1"/>
    <property type="molecule type" value="Genomic_DNA"/>
</dbReference>
<dbReference type="RefSeq" id="WP_367991043.1">
    <property type="nucleotide sequence ID" value="NZ_JBFPJR010000003.1"/>
</dbReference>
<reference evidence="1 2" key="1">
    <citation type="submission" date="2024-07" db="EMBL/GenBank/DDBJ databases">
        <authorList>
            <person name="Lee S."/>
            <person name="Kang M."/>
        </authorList>
    </citation>
    <scope>NUCLEOTIDE SEQUENCE [LARGE SCALE GENOMIC DNA]</scope>
    <source>
        <strain evidence="1 2">DS6</strain>
    </source>
</reference>
<gene>
    <name evidence="1" type="ORF">AB3X52_02025</name>
</gene>
<proteinExistence type="predicted"/>
<sequence length="86" mass="9037">MTAITGPAARLTSDFTRMAYDDLPTPQELRDDCRAAGAALAYVPAPRDAHRPTPQLRLEDLGVPAGGTGLLAAAHRVADALALEQD</sequence>
<organism evidence="1 2">
    <name type="scientific">Nocardioides eburneus</name>
    <dbReference type="NCBI Taxonomy" id="3231482"/>
    <lineage>
        <taxon>Bacteria</taxon>
        <taxon>Bacillati</taxon>
        <taxon>Actinomycetota</taxon>
        <taxon>Actinomycetes</taxon>
        <taxon>Propionibacteriales</taxon>
        <taxon>Nocardioidaceae</taxon>
        <taxon>Nocardioides</taxon>
    </lineage>
</organism>
<evidence type="ECO:0000313" key="1">
    <source>
        <dbReference type="EMBL" id="MEX0426380.1"/>
    </source>
</evidence>
<accession>A0ABV3STW0</accession>